<keyword evidence="2" id="KW-0238">DNA-binding</keyword>
<dbReference type="GO" id="GO:0003700">
    <property type="term" value="F:DNA-binding transcription factor activity"/>
    <property type="evidence" value="ECO:0007669"/>
    <property type="project" value="InterPro"/>
</dbReference>
<evidence type="ECO:0000259" key="1">
    <source>
        <dbReference type="PROSITE" id="PS50995"/>
    </source>
</evidence>
<dbReference type="SMART" id="SM00347">
    <property type="entry name" value="HTH_MARR"/>
    <property type="match status" value="1"/>
</dbReference>
<organism evidence="2 3">
    <name type="scientific">Kineococcus rhizosphaerae</name>
    <dbReference type="NCBI Taxonomy" id="559628"/>
    <lineage>
        <taxon>Bacteria</taxon>
        <taxon>Bacillati</taxon>
        <taxon>Actinomycetota</taxon>
        <taxon>Actinomycetes</taxon>
        <taxon>Kineosporiales</taxon>
        <taxon>Kineosporiaceae</taxon>
        <taxon>Kineococcus</taxon>
    </lineage>
</organism>
<dbReference type="EMBL" id="PVZF01000010">
    <property type="protein sequence ID" value="PRY12621.1"/>
    <property type="molecule type" value="Genomic_DNA"/>
</dbReference>
<dbReference type="GO" id="GO:0003677">
    <property type="term" value="F:DNA binding"/>
    <property type="evidence" value="ECO:0007669"/>
    <property type="project" value="UniProtKB-KW"/>
</dbReference>
<protein>
    <submittedName>
        <fullName evidence="2">DNA-binding MarR family transcriptional regulator</fullName>
    </submittedName>
</protein>
<dbReference type="InterPro" id="IPR000835">
    <property type="entry name" value="HTH_MarR-typ"/>
</dbReference>
<dbReference type="Pfam" id="PF01047">
    <property type="entry name" value="MarR"/>
    <property type="match status" value="1"/>
</dbReference>
<dbReference type="GO" id="GO:0006950">
    <property type="term" value="P:response to stress"/>
    <property type="evidence" value="ECO:0007669"/>
    <property type="project" value="TreeGrafter"/>
</dbReference>
<gene>
    <name evidence="2" type="ORF">CLV37_110181</name>
</gene>
<sequence>MATNIHAEATAFFRDLVHVETRLYNALDEHLRERHGIVTSQLWFLQHVRDHPGTRVVDLANEFVAGVGAASKAVDRHERHGWLRRVPNPADRRSSVLELTGTGRELLDAAEVSCGDRLAELLGGRDVGAAAGLLADLRATLGRDGVGTPAG</sequence>
<dbReference type="SUPFAM" id="SSF46785">
    <property type="entry name" value="Winged helix' DNA-binding domain"/>
    <property type="match status" value="1"/>
</dbReference>
<dbReference type="InterPro" id="IPR036390">
    <property type="entry name" value="WH_DNA-bd_sf"/>
</dbReference>
<reference evidence="2 3" key="1">
    <citation type="submission" date="2018-03" db="EMBL/GenBank/DDBJ databases">
        <title>Genomic Encyclopedia of Archaeal and Bacterial Type Strains, Phase II (KMG-II): from individual species to whole genera.</title>
        <authorList>
            <person name="Goeker M."/>
        </authorList>
    </citation>
    <scope>NUCLEOTIDE SEQUENCE [LARGE SCALE GENOMIC DNA]</scope>
    <source>
        <strain evidence="2 3">DSM 19711</strain>
    </source>
</reference>
<comment type="caution">
    <text evidence="2">The sequence shown here is derived from an EMBL/GenBank/DDBJ whole genome shotgun (WGS) entry which is preliminary data.</text>
</comment>
<dbReference type="InterPro" id="IPR039422">
    <property type="entry name" value="MarR/SlyA-like"/>
</dbReference>
<feature type="domain" description="HTH marR-type" evidence="1">
    <location>
        <begin position="9"/>
        <end position="143"/>
    </location>
</feature>
<accession>A0A2T0R0G2</accession>
<dbReference type="RefSeq" id="WP_211298783.1">
    <property type="nucleotide sequence ID" value="NZ_PVZF01000010.1"/>
</dbReference>
<dbReference type="Proteomes" id="UP000238083">
    <property type="component" value="Unassembled WGS sequence"/>
</dbReference>
<dbReference type="PANTHER" id="PTHR33164">
    <property type="entry name" value="TRANSCRIPTIONAL REGULATOR, MARR FAMILY"/>
    <property type="match status" value="1"/>
</dbReference>
<evidence type="ECO:0000313" key="3">
    <source>
        <dbReference type="Proteomes" id="UP000238083"/>
    </source>
</evidence>
<dbReference type="PANTHER" id="PTHR33164:SF94">
    <property type="entry name" value="TRANSCRIPTIONAL REGULATORY PROTEIN-RELATED"/>
    <property type="match status" value="1"/>
</dbReference>
<dbReference type="Gene3D" id="1.10.10.10">
    <property type="entry name" value="Winged helix-like DNA-binding domain superfamily/Winged helix DNA-binding domain"/>
    <property type="match status" value="1"/>
</dbReference>
<dbReference type="InterPro" id="IPR036388">
    <property type="entry name" value="WH-like_DNA-bd_sf"/>
</dbReference>
<keyword evidence="3" id="KW-1185">Reference proteome</keyword>
<dbReference type="AlphaFoldDB" id="A0A2T0R0G2"/>
<evidence type="ECO:0000313" key="2">
    <source>
        <dbReference type="EMBL" id="PRY12621.1"/>
    </source>
</evidence>
<name>A0A2T0R0G2_9ACTN</name>
<dbReference type="PROSITE" id="PS50995">
    <property type="entry name" value="HTH_MARR_2"/>
    <property type="match status" value="1"/>
</dbReference>
<proteinExistence type="predicted"/>